<dbReference type="EMBL" id="AMZH03021359">
    <property type="protein sequence ID" value="RRT38271.1"/>
    <property type="molecule type" value="Genomic_DNA"/>
</dbReference>
<feature type="region of interest" description="Disordered" evidence="1">
    <location>
        <begin position="1"/>
        <end position="145"/>
    </location>
</feature>
<reference evidence="3 4" key="1">
    <citation type="journal article" date="2014" name="Agronomy (Basel)">
        <title>A Draft Genome Sequence for Ensete ventricosum, the Drought-Tolerant Tree Against Hunger.</title>
        <authorList>
            <person name="Harrison J."/>
            <person name="Moore K.A."/>
            <person name="Paszkiewicz K."/>
            <person name="Jones T."/>
            <person name="Grant M."/>
            <person name="Ambacheew D."/>
            <person name="Muzemil S."/>
            <person name="Studholme D.J."/>
        </authorList>
    </citation>
    <scope>NUCLEOTIDE SEQUENCE [LARGE SCALE GENOMIC DNA]</scope>
</reference>
<evidence type="ECO:0000313" key="4">
    <source>
        <dbReference type="Proteomes" id="UP000287651"/>
    </source>
</evidence>
<dbReference type="GO" id="GO:0004842">
    <property type="term" value="F:ubiquitin-protein transferase activity"/>
    <property type="evidence" value="ECO:0007669"/>
    <property type="project" value="TreeGrafter"/>
</dbReference>
<feature type="compositionally biased region" description="Low complexity" evidence="1">
    <location>
        <begin position="46"/>
        <end position="60"/>
    </location>
</feature>
<name>A0A426XFI9_ENSVE</name>
<dbReference type="GO" id="GO:0005634">
    <property type="term" value="C:nucleus"/>
    <property type="evidence" value="ECO:0007669"/>
    <property type="project" value="TreeGrafter"/>
</dbReference>
<proteinExistence type="predicted"/>
<dbReference type="AlphaFoldDB" id="A0A426XFI9"/>
<dbReference type="PANTHER" id="PTHR45751">
    <property type="entry name" value="COPINE FAMILY PROTEIN 1"/>
    <property type="match status" value="1"/>
</dbReference>
<accession>A0A426XFI9</accession>
<sequence>MGNEIPCAGRSSLRVTDIKRETSSSTPSPPRHRRSFPGQEAERHPSSTTRAASSQSTTRQNHPERGVERLPPSTNLASQPSLRQRSVEDERRHRMKKYSYIPDHYTSLEQSQPSMRRSSGDPSERQRTTTRPAASGPSTDPRSLDRRRSQLIQKYAFIPDNFTSVHQVFSVAMDSCCGKRSFDGQSLHKIGGRPNPYEQAITIIGKVLAPFDDDNLIPCFGFGDRKASYALPLPRPTSFAPIVEAAVDIVERSRGQYHVFRFTMQFVNFTAIMGKTTNAAEKEAAFALAALMEVPIQYKATLELGILGWVRHYCFQTFSKRSLPLIRLCIQARDREGQASCATPSSITSRPKTQFLEACTKQLGKKQR</sequence>
<dbReference type="Proteomes" id="UP000287651">
    <property type="component" value="Unassembled WGS sequence"/>
</dbReference>
<feature type="domain" description="Copine C-terminal" evidence="2">
    <location>
        <begin position="186"/>
        <end position="225"/>
    </location>
</feature>
<protein>
    <recommendedName>
        <fullName evidence="2">Copine C-terminal domain-containing protein</fullName>
    </recommendedName>
</protein>
<feature type="compositionally biased region" description="Polar residues" evidence="1">
    <location>
        <begin position="72"/>
        <end position="84"/>
    </location>
</feature>
<dbReference type="InterPro" id="IPR010734">
    <property type="entry name" value="Copine_C"/>
</dbReference>
<feature type="compositionally biased region" description="Polar residues" evidence="1">
    <location>
        <begin position="107"/>
        <end position="117"/>
    </location>
</feature>
<gene>
    <name evidence="3" type="ORF">B296_00057940</name>
</gene>
<dbReference type="InterPro" id="IPR052079">
    <property type="entry name" value="E3_ligase/Copine_domain"/>
</dbReference>
<evidence type="ECO:0000259" key="2">
    <source>
        <dbReference type="Pfam" id="PF07002"/>
    </source>
</evidence>
<organism evidence="3 4">
    <name type="scientific">Ensete ventricosum</name>
    <name type="common">Abyssinian banana</name>
    <name type="synonym">Musa ensete</name>
    <dbReference type="NCBI Taxonomy" id="4639"/>
    <lineage>
        <taxon>Eukaryota</taxon>
        <taxon>Viridiplantae</taxon>
        <taxon>Streptophyta</taxon>
        <taxon>Embryophyta</taxon>
        <taxon>Tracheophyta</taxon>
        <taxon>Spermatophyta</taxon>
        <taxon>Magnoliopsida</taxon>
        <taxon>Liliopsida</taxon>
        <taxon>Zingiberales</taxon>
        <taxon>Musaceae</taxon>
        <taxon>Ensete</taxon>
    </lineage>
</organism>
<dbReference type="PANTHER" id="PTHR45751:SF16">
    <property type="entry name" value="E3 UBIQUITIN-PROTEIN LIGASE RGLG4"/>
    <property type="match status" value="1"/>
</dbReference>
<evidence type="ECO:0000313" key="3">
    <source>
        <dbReference type="EMBL" id="RRT38271.1"/>
    </source>
</evidence>
<feature type="compositionally biased region" description="Polar residues" evidence="1">
    <location>
        <begin position="129"/>
        <end position="141"/>
    </location>
</feature>
<comment type="caution">
    <text evidence="3">The sequence shown here is derived from an EMBL/GenBank/DDBJ whole genome shotgun (WGS) entry which is preliminary data.</text>
</comment>
<dbReference type="Pfam" id="PF07002">
    <property type="entry name" value="Copine"/>
    <property type="match status" value="1"/>
</dbReference>
<evidence type="ECO:0000256" key="1">
    <source>
        <dbReference type="SAM" id="MobiDB-lite"/>
    </source>
</evidence>
<feature type="compositionally biased region" description="Basic and acidic residues" evidence="1">
    <location>
        <begin position="118"/>
        <end position="127"/>
    </location>
</feature>
<dbReference type="GO" id="GO:0016567">
    <property type="term" value="P:protein ubiquitination"/>
    <property type="evidence" value="ECO:0007669"/>
    <property type="project" value="TreeGrafter"/>
</dbReference>